<comment type="caution">
    <text evidence="1">The sequence shown here is derived from an EMBL/GenBank/DDBJ whole genome shotgun (WGS) entry which is preliminary data.</text>
</comment>
<reference evidence="1" key="1">
    <citation type="submission" date="2015-09" db="EMBL/GenBank/DDBJ databases">
        <title>Draft Genome Sequences of Two Novel Amoeba-resistant Intranuclear Bacteria, Candidatus Berkiella cookevillensis and Candidatus Berkiella aquae.</title>
        <authorList>
            <person name="Mehari Y.T."/>
            <person name="Arivett B.A."/>
            <person name="Farone A.L."/>
            <person name="Gunderson J.H."/>
            <person name="Farone M.B."/>
        </authorList>
    </citation>
    <scope>NUCLEOTIDE SEQUENCE [LARGE SCALE GENOMIC DNA]</scope>
    <source>
        <strain evidence="1">HT99</strain>
    </source>
</reference>
<organism evidence="1">
    <name type="scientific">Candidatus Berkiella aquae</name>
    <dbReference type="NCBI Taxonomy" id="295108"/>
    <lineage>
        <taxon>Bacteria</taxon>
        <taxon>Pseudomonadati</taxon>
        <taxon>Pseudomonadota</taxon>
        <taxon>Gammaproteobacteria</taxon>
        <taxon>Candidatus Berkiellales</taxon>
        <taxon>Candidatus Berkiellaceae</taxon>
        <taxon>Candidatus Berkiella</taxon>
    </lineage>
</organism>
<dbReference type="EMBL" id="LKAJ02000001">
    <property type="protein sequence ID" value="MCS5710291.1"/>
    <property type="molecule type" value="Genomic_DNA"/>
</dbReference>
<evidence type="ECO:0000313" key="2">
    <source>
        <dbReference type="EMBL" id="MCS5710291.1"/>
    </source>
</evidence>
<name>A0A0Q9YK38_9GAMM</name>
<evidence type="ECO:0000313" key="1">
    <source>
        <dbReference type="EMBL" id="KRG18002.1"/>
    </source>
</evidence>
<proteinExistence type="predicted"/>
<reference evidence="2" key="2">
    <citation type="journal article" date="2016" name="Genome Announc.">
        <title>Draft Genome Sequences of Two Novel Amoeba-Resistant Intranuclear Bacteria, 'Candidatus Berkiella cookevillensis' and 'Candidatus Berkiella aquae'.</title>
        <authorList>
            <person name="Mehari Y.T."/>
            <person name="Arivett B.A."/>
            <person name="Farone A.L."/>
            <person name="Gunderson J.H."/>
            <person name="Farone M.B."/>
        </authorList>
    </citation>
    <scope>NUCLEOTIDE SEQUENCE</scope>
    <source>
        <strain evidence="2">HT99</strain>
    </source>
</reference>
<accession>A0A0Q9YK38</accession>
<reference evidence="2" key="3">
    <citation type="submission" date="2021-06" db="EMBL/GenBank/DDBJ databases">
        <title>Genomic Description and Analysis of Intracellular Bacteria, Candidatus Berkiella cookevillensis and Candidatus Berkiella aquae.</title>
        <authorList>
            <person name="Kidane D.T."/>
            <person name="Mehari Y.T."/>
            <person name="Rice F.C."/>
            <person name="Arivett B.A."/>
            <person name="Farone A.L."/>
            <person name="Berk S.G."/>
            <person name="Farone M.B."/>
        </authorList>
    </citation>
    <scope>NUCLEOTIDE SEQUENCE</scope>
    <source>
        <strain evidence="2">HT99</strain>
    </source>
</reference>
<keyword evidence="3" id="KW-1185">Reference proteome</keyword>
<evidence type="ECO:0000313" key="3">
    <source>
        <dbReference type="Proteomes" id="UP000051497"/>
    </source>
</evidence>
<dbReference type="AlphaFoldDB" id="A0A0Q9YK38"/>
<dbReference type="Proteomes" id="UP000051497">
    <property type="component" value="Unassembled WGS sequence"/>
</dbReference>
<dbReference type="EMBL" id="LKAJ01000022">
    <property type="protein sequence ID" value="KRG18002.1"/>
    <property type="molecule type" value="Genomic_DNA"/>
</dbReference>
<dbReference type="RefSeq" id="WP_075067644.1">
    <property type="nucleotide sequence ID" value="NZ_LKAJ02000001.1"/>
</dbReference>
<protein>
    <submittedName>
        <fullName evidence="1">Uncharacterized protein</fullName>
    </submittedName>
</protein>
<sequence>MSLDWFSKAKELWNSIPMLTGAQARCGDFVYNLSSGRYSINGLPNFIASLASAGGQNTSSSIGSVIDSLKPYLSETALSDAGCAIESKTGLPAPIVCGGVIAGAYAGTKLTQYAYRLFNVKNPVELLERLVTQNITKLLNVDYHQLALSFDHVLDSKADAMLNNLQRKFGSALDKMSPQDIKEYKEIVKKEALDALPKQLQEKQEAITAAIAQSQTPSRVTGAKNIAGMQEASGMNVAFDLAAALSQILYGQNFVATAKPSIKATL</sequence>
<gene>
    <name evidence="2" type="ORF">HT99x_002535</name>
    <name evidence="1" type="ORF">HT99x_03054</name>
</gene>